<protein>
    <submittedName>
        <fullName evidence="2">Uncharacterized protein</fullName>
    </submittedName>
</protein>
<proteinExistence type="predicted"/>
<dbReference type="Proteomes" id="UP000030748">
    <property type="component" value="Unassembled WGS sequence"/>
</dbReference>
<gene>
    <name evidence="2" type="ORF">MIMGU_mgv1a021129mg</name>
</gene>
<name>A0A022QJX1_ERYGU</name>
<evidence type="ECO:0000313" key="2">
    <source>
        <dbReference type="EMBL" id="EYU26810.1"/>
    </source>
</evidence>
<dbReference type="AlphaFoldDB" id="A0A022QJX1"/>
<feature type="transmembrane region" description="Helical" evidence="1">
    <location>
        <begin position="41"/>
        <end position="64"/>
    </location>
</feature>
<evidence type="ECO:0000256" key="1">
    <source>
        <dbReference type="SAM" id="Phobius"/>
    </source>
</evidence>
<reference evidence="2 3" key="1">
    <citation type="journal article" date="2013" name="Proc. Natl. Acad. Sci. U.S.A.">
        <title>Fine-scale variation in meiotic recombination in Mimulus inferred from population shotgun sequencing.</title>
        <authorList>
            <person name="Hellsten U."/>
            <person name="Wright K.M."/>
            <person name="Jenkins J."/>
            <person name="Shu S."/>
            <person name="Yuan Y."/>
            <person name="Wessler S.R."/>
            <person name="Schmutz J."/>
            <person name="Willis J.H."/>
            <person name="Rokhsar D.S."/>
        </authorList>
    </citation>
    <scope>NUCLEOTIDE SEQUENCE [LARGE SCALE GENOMIC DNA]</scope>
    <source>
        <strain evidence="3">cv. DUN x IM62</strain>
    </source>
</reference>
<feature type="non-terminal residue" evidence="2">
    <location>
        <position position="68"/>
    </location>
</feature>
<keyword evidence="1" id="KW-0812">Transmembrane</keyword>
<sequence length="68" mass="7936">MEAEKVSDIRVPLVFSIFCLCLVTGGVFLVFYVFVPKLSQPWYPIVALVLIGSPWIFWFFTYFYTCVK</sequence>
<feature type="transmembrane region" description="Helical" evidence="1">
    <location>
        <begin position="12"/>
        <end position="35"/>
    </location>
</feature>
<dbReference type="PANTHER" id="PTHR34964">
    <property type="entry name" value="MEMBRANE LIPOPROTEIN-RELATED"/>
    <property type="match status" value="1"/>
</dbReference>
<evidence type="ECO:0000313" key="3">
    <source>
        <dbReference type="Proteomes" id="UP000030748"/>
    </source>
</evidence>
<dbReference type="EMBL" id="KI631597">
    <property type="protein sequence ID" value="EYU26810.1"/>
    <property type="molecule type" value="Genomic_DNA"/>
</dbReference>
<keyword evidence="1" id="KW-0472">Membrane</keyword>
<dbReference type="PANTHER" id="PTHR34964:SF1">
    <property type="entry name" value="MEMBRANE LIPOPROTEIN"/>
    <property type="match status" value="1"/>
</dbReference>
<organism evidence="2 3">
    <name type="scientific">Erythranthe guttata</name>
    <name type="common">Yellow monkey flower</name>
    <name type="synonym">Mimulus guttatus</name>
    <dbReference type="NCBI Taxonomy" id="4155"/>
    <lineage>
        <taxon>Eukaryota</taxon>
        <taxon>Viridiplantae</taxon>
        <taxon>Streptophyta</taxon>
        <taxon>Embryophyta</taxon>
        <taxon>Tracheophyta</taxon>
        <taxon>Spermatophyta</taxon>
        <taxon>Magnoliopsida</taxon>
        <taxon>eudicotyledons</taxon>
        <taxon>Gunneridae</taxon>
        <taxon>Pentapetalae</taxon>
        <taxon>asterids</taxon>
        <taxon>lamiids</taxon>
        <taxon>Lamiales</taxon>
        <taxon>Phrymaceae</taxon>
        <taxon>Erythranthe</taxon>
    </lineage>
</organism>
<accession>A0A022QJX1</accession>
<dbReference type="eggNOG" id="ENOG502S90I">
    <property type="taxonomic scope" value="Eukaryota"/>
</dbReference>
<keyword evidence="1" id="KW-1133">Transmembrane helix</keyword>
<keyword evidence="3" id="KW-1185">Reference proteome</keyword>